<feature type="region of interest" description="Disordered" evidence="2">
    <location>
        <begin position="234"/>
        <end position="262"/>
    </location>
</feature>
<evidence type="ECO:0000313" key="3">
    <source>
        <dbReference type="EMBL" id="KAF7194943.1"/>
    </source>
</evidence>
<dbReference type="OrthoDB" id="444127at2759"/>
<dbReference type="AlphaFoldDB" id="A0A8H6RPK3"/>
<dbReference type="PANTHER" id="PTHR31642:SF310">
    <property type="entry name" value="FATTY ALCOHOL:CAFFEOYL-COA ACYLTRANSFERASE"/>
    <property type="match status" value="1"/>
</dbReference>
<accession>A0A8H6RPK3</accession>
<proteinExistence type="predicted"/>
<sequence>MRVEEVNTLPLRPEAGTNDINSVLLPVIDSWFAYRRTPTPVYMFRDQGDSATIQSRLYLSLCRALNKFPQLLANLEPASITLADGTSLKRVRACWGGELSKGQYVEARTNARIQALLPPSIITKNATYLWNRSNKSLHSLFPQTMPSHSGLRVQVTTFRCGGFSIVLDLEHALADAHAVGLLLRHWTATFNEMYYAADRTRPELPEIIPGQEIVPKDIIDSAALLHKANSLPTRRPDCNDAGDAPFSSSEDTKSSPGYKPNGNAHLLHLTAQDYDRISREVRLGDAQVTDKIAFMTFLWDAVNRARSRNSLNPIGLTVVKCYRSVLNLPEGMIGCPIVAVNEEVGDGDTSERASRVRALMDLYDEQAFRSIAYDASRRDSPTSSARSGRRRQRVEFTAGMDDRSSSALHFGQHSPIFCAPIFIPVDYLFIMAESYEKGEGAEAKWHRSGVDVFFCLPPQILNDMLLDSHLSCAEVIQDV</sequence>
<dbReference type="Proteomes" id="UP000660729">
    <property type="component" value="Unassembled WGS sequence"/>
</dbReference>
<evidence type="ECO:0000256" key="2">
    <source>
        <dbReference type="SAM" id="MobiDB-lite"/>
    </source>
</evidence>
<comment type="caution">
    <text evidence="3">The sequence shown here is derived from an EMBL/GenBank/DDBJ whole genome shotgun (WGS) entry which is preliminary data.</text>
</comment>
<keyword evidence="1 3" id="KW-0808">Transferase</keyword>
<reference evidence="3" key="1">
    <citation type="submission" date="2020-04" db="EMBL/GenBank/DDBJ databases">
        <title>Draft genome resource of the tomato pathogen Pseudocercospora fuligena.</title>
        <authorList>
            <person name="Zaccaron A."/>
        </authorList>
    </citation>
    <scope>NUCLEOTIDE SEQUENCE</scope>
    <source>
        <strain evidence="3">PF001</strain>
    </source>
</reference>
<dbReference type="EMBL" id="JABCIY010000047">
    <property type="protein sequence ID" value="KAF7194943.1"/>
    <property type="molecule type" value="Genomic_DNA"/>
</dbReference>
<dbReference type="GO" id="GO:0016747">
    <property type="term" value="F:acyltransferase activity, transferring groups other than amino-acyl groups"/>
    <property type="evidence" value="ECO:0007669"/>
    <property type="project" value="TreeGrafter"/>
</dbReference>
<dbReference type="GO" id="GO:0044550">
    <property type="term" value="P:secondary metabolite biosynthetic process"/>
    <property type="evidence" value="ECO:0007669"/>
    <property type="project" value="TreeGrafter"/>
</dbReference>
<name>A0A8H6RPK3_9PEZI</name>
<dbReference type="Gene3D" id="3.30.559.10">
    <property type="entry name" value="Chloramphenicol acetyltransferase-like domain"/>
    <property type="match status" value="2"/>
</dbReference>
<dbReference type="InterPro" id="IPR050317">
    <property type="entry name" value="Plant_Fungal_Acyltransferase"/>
</dbReference>
<gene>
    <name evidence="3" type="ORF">HII31_03780</name>
</gene>
<dbReference type="PANTHER" id="PTHR31642">
    <property type="entry name" value="TRICHOTHECENE 3-O-ACETYLTRANSFERASE"/>
    <property type="match status" value="1"/>
</dbReference>
<evidence type="ECO:0000256" key="1">
    <source>
        <dbReference type="ARBA" id="ARBA00022679"/>
    </source>
</evidence>
<dbReference type="Pfam" id="PF02458">
    <property type="entry name" value="Transferase"/>
    <property type="match status" value="1"/>
</dbReference>
<evidence type="ECO:0000313" key="4">
    <source>
        <dbReference type="Proteomes" id="UP000660729"/>
    </source>
</evidence>
<keyword evidence="3" id="KW-0012">Acyltransferase</keyword>
<keyword evidence="4" id="KW-1185">Reference proteome</keyword>
<protein>
    <submittedName>
        <fullName evidence="3">Acyltransferase abl6</fullName>
    </submittedName>
</protein>
<organism evidence="3 4">
    <name type="scientific">Pseudocercospora fuligena</name>
    <dbReference type="NCBI Taxonomy" id="685502"/>
    <lineage>
        <taxon>Eukaryota</taxon>
        <taxon>Fungi</taxon>
        <taxon>Dikarya</taxon>
        <taxon>Ascomycota</taxon>
        <taxon>Pezizomycotina</taxon>
        <taxon>Dothideomycetes</taxon>
        <taxon>Dothideomycetidae</taxon>
        <taxon>Mycosphaerellales</taxon>
        <taxon>Mycosphaerellaceae</taxon>
        <taxon>Pseudocercospora</taxon>
    </lineage>
</organism>
<dbReference type="InterPro" id="IPR023213">
    <property type="entry name" value="CAT-like_dom_sf"/>
</dbReference>